<evidence type="ECO:0000256" key="4">
    <source>
        <dbReference type="SAM" id="SignalP"/>
    </source>
</evidence>
<dbReference type="EMBL" id="JADEWC010000005">
    <property type="protein sequence ID" value="MBE9221791.1"/>
    <property type="molecule type" value="Genomic_DNA"/>
</dbReference>
<evidence type="ECO:0000313" key="6">
    <source>
        <dbReference type="Proteomes" id="UP000654604"/>
    </source>
</evidence>
<dbReference type="Proteomes" id="UP000654604">
    <property type="component" value="Unassembled WGS sequence"/>
</dbReference>
<dbReference type="CDD" id="cd14748">
    <property type="entry name" value="PBP2_UgpB"/>
    <property type="match status" value="1"/>
</dbReference>
<name>A0ABR9V2L8_9CHRO</name>
<feature type="chain" id="PRO_5045047334" evidence="4">
    <location>
        <begin position="24"/>
        <end position="423"/>
    </location>
</feature>
<comment type="caution">
    <text evidence="5">The sequence shown here is derived from an EMBL/GenBank/DDBJ whole genome shotgun (WGS) entry which is preliminary data.</text>
</comment>
<accession>A0ABR9V2L8</accession>
<reference evidence="5 6" key="1">
    <citation type="submission" date="2020-10" db="EMBL/GenBank/DDBJ databases">
        <authorList>
            <person name="Castelo-Branco R."/>
            <person name="Eusebio N."/>
            <person name="Adriana R."/>
            <person name="Vieira A."/>
            <person name="Brugerolle De Fraissinette N."/>
            <person name="Rezende De Castro R."/>
            <person name="Schneider M.P."/>
            <person name="Vasconcelos V."/>
            <person name="Leao P.N."/>
        </authorList>
    </citation>
    <scope>NUCLEOTIDE SEQUENCE [LARGE SCALE GENOMIC DNA]</scope>
    <source>
        <strain evidence="5 6">LEGE 03274</strain>
    </source>
</reference>
<evidence type="ECO:0000256" key="1">
    <source>
        <dbReference type="ARBA" id="ARBA00008520"/>
    </source>
</evidence>
<dbReference type="RefSeq" id="WP_193799973.1">
    <property type="nucleotide sequence ID" value="NZ_JADEWC010000005.1"/>
</dbReference>
<evidence type="ECO:0000313" key="5">
    <source>
        <dbReference type="EMBL" id="MBE9221791.1"/>
    </source>
</evidence>
<dbReference type="Pfam" id="PF13416">
    <property type="entry name" value="SBP_bac_8"/>
    <property type="match status" value="1"/>
</dbReference>
<evidence type="ECO:0000256" key="2">
    <source>
        <dbReference type="ARBA" id="ARBA00022448"/>
    </source>
</evidence>
<dbReference type="PANTHER" id="PTHR30061">
    <property type="entry name" value="MALTOSE-BINDING PERIPLASMIC PROTEIN"/>
    <property type="match status" value="1"/>
</dbReference>
<evidence type="ECO:0000256" key="3">
    <source>
        <dbReference type="ARBA" id="ARBA00022729"/>
    </source>
</evidence>
<gene>
    <name evidence="5" type="ORF">IQ215_03695</name>
</gene>
<dbReference type="Gene3D" id="3.40.190.10">
    <property type="entry name" value="Periplasmic binding protein-like II"/>
    <property type="match status" value="1"/>
</dbReference>
<comment type="similarity">
    <text evidence="1">Belongs to the bacterial solute-binding protein 1 family.</text>
</comment>
<keyword evidence="6" id="KW-1185">Reference proteome</keyword>
<sequence length="423" mass="47085">MRIKQNFLVFLSVLFLFIPLLTGCQNPTGGTSADGVTKITFWHGINPPENREIFNQLLNQFNENNPDIEVESLYVGQPDEQLPKIIASVVGNQPPDILWYVPQLTGKLVDLGAIKPLTQWFDSLTIKNEIEPAMVATMSLGDEIWSVPFATNNTAMFYRPSLFEEAGIDELPSSWDEFVEVAGRLTKDDNSQHGMLLSSGKGEFTVFVWLPFIYGADGFIVENDQPNLVNEGAQRALSLGADLVNSNYAVLSAPDRGYELDDFISGRVAMQITGPWTLAQLKQSAIDYGVFPLPIVDKPATVLGGENLFVFKTNPEREEASLRFLEYILGEEFQRQWALQTGYLPINRLVKDSAEYQSFVAENPVLEVFLSQMDNAYTRPIIADYPTISENLGRAIESTLLGQKSAADALEESQKRINLSIGN</sequence>
<dbReference type="InterPro" id="IPR006059">
    <property type="entry name" value="SBP"/>
</dbReference>
<feature type="signal peptide" evidence="4">
    <location>
        <begin position="1"/>
        <end position="23"/>
    </location>
</feature>
<protein>
    <submittedName>
        <fullName evidence="5">ABC transporter substrate-binding protein</fullName>
    </submittedName>
</protein>
<dbReference type="SUPFAM" id="SSF53850">
    <property type="entry name" value="Periplasmic binding protein-like II"/>
    <property type="match status" value="1"/>
</dbReference>
<dbReference type="PANTHER" id="PTHR30061:SF50">
    <property type="entry name" value="MALTOSE_MALTODEXTRIN-BINDING PERIPLASMIC PROTEIN"/>
    <property type="match status" value="1"/>
</dbReference>
<keyword evidence="3 4" id="KW-0732">Signal</keyword>
<keyword evidence="2" id="KW-0813">Transport</keyword>
<organism evidence="5 6">
    <name type="scientific">Cyanobacterium stanieri LEGE 03274</name>
    <dbReference type="NCBI Taxonomy" id="1828756"/>
    <lineage>
        <taxon>Bacteria</taxon>
        <taxon>Bacillati</taxon>
        <taxon>Cyanobacteriota</taxon>
        <taxon>Cyanophyceae</taxon>
        <taxon>Oscillatoriophycideae</taxon>
        <taxon>Chroococcales</taxon>
        <taxon>Geminocystaceae</taxon>
        <taxon>Cyanobacterium</taxon>
    </lineage>
</organism>
<proteinExistence type="inferred from homology"/>
<dbReference type="PROSITE" id="PS51257">
    <property type="entry name" value="PROKAR_LIPOPROTEIN"/>
    <property type="match status" value="1"/>
</dbReference>